<protein>
    <submittedName>
        <fullName evidence="2">Uncharacterized protein</fullName>
    </submittedName>
</protein>
<accession>A0A085MXA4</accession>
<name>A0A085MXA4_9BILA</name>
<dbReference type="Proteomes" id="UP000030764">
    <property type="component" value="Unassembled WGS sequence"/>
</dbReference>
<evidence type="ECO:0000313" key="1">
    <source>
        <dbReference type="EMBL" id="KFD46815.1"/>
    </source>
</evidence>
<proteinExistence type="predicted"/>
<organism evidence="2">
    <name type="scientific">Trichuris suis</name>
    <name type="common">pig whipworm</name>
    <dbReference type="NCBI Taxonomy" id="68888"/>
    <lineage>
        <taxon>Eukaryota</taxon>
        <taxon>Metazoa</taxon>
        <taxon>Ecdysozoa</taxon>
        <taxon>Nematoda</taxon>
        <taxon>Enoplea</taxon>
        <taxon>Dorylaimia</taxon>
        <taxon>Trichinellida</taxon>
        <taxon>Trichuridae</taxon>
        <taxon>Trichuris</taxon>
    </lineage>
</organism>
<dbReference type="EMBL" id="KL363352">
    <property type="protein sequence ID" value="KFD46815.1"/>
    <property type="molecule type" value="Genomic_DNA"/>
</dbReference>
<dbReference type="EMBL" id="KL367609">
    <property type="protein sequence ID" value="KFD61850.1"/>
    <property type="molecule type" value="Genomic_DNA"/>
</dbReference>
<evidence type="ECO:0000313" key="3">
    <source>
        <dbReference type="Proteomes" id="UP000030764"/>
    </source>
</evidence>
<gene>
    <name evidence="1" type="ORF">M513_12298</name>
    <name evidence="2" type="ORF">M514_12298</name>
</gene>
<sequence length="65" mass="7450">MYGFPVYPVHGIHTSLILMDFWTYINANKTEAVTTKLLKQLHVTSLTSLHEMTHRNNDLITFSGT</sequence>
<reference evidence="2 3" key="1">
    <citation type="journal article" date="2014" name="Nat. Genet.">
        <title>Genome and transcriptome of the porcine whipworm Trichuris suis.</title>
        <authorList>
            <person name="Jex A.R."/>
            <person name="Nejsum P."/>
            <person name="Schwarz E.M."/>
            <person name="Hu L."/>
            <person name="Young N.D."/>
            <person name="Hall R.S."/>
            <person name="Korhonen P.K."/>
            <person name="Liao S."/>
            <person name="Thamsborg S."/>
            <person name="Xia J."/>
            <person name="Xu P."/>
            <person name="Wang S."/>
            <person name="Scheerlinck J.P."/>
            <person name="Hofmann A."/>
            <person name="Sternberg P.W."/>
            <person name="Wang J."/>
            <person name="Gasser R.B."/>
        </authorList>
    </citation>
    <scope>NUCLEOTIDE SEQUENCE [LARGE SCALE GENOMIC DNA]</scope>
    <source>
        <strain evidence="2">DCEP-RM93F</strain>
        <strain evidence="1">DCEP-RM93M</strain>
    </source>
</reference>
<dbReference type="AlphaFoldDB" id="A0A085MXA4"/>
<dbReference type="Proteomes" id="UP000030758">
    <property type="component" value="Unassembled WGS sequence"/>
</dbReference>
<evidence type="ECO:0000313" key="2">
    <source>
        <dbReference type="EMBL" id="KFD61850.1"/>
    </source>
</evidence>
<keyword evidence="3" id="KW-1185">Reference proteome</keyword>